<name>M1D7C4_SOLTU</name>
<reference evidence="2" key="1">
    <citation type="journal article" date="2011" name="Nature">
        <title>Genome sequence and analysis of the tuber crop potato.</title>
        <authorList>
            <consortium name="The Potato Genome Sequencing Consortium"/>
        </authorList>
    </citation>
    <scope>NUCLEOTIDE SEQUENCE [LARGE SCALE GENOMIC DNA]</scope>
    <source>
        <strain evidence="2">cv. DM1-3 516 R44</strain>
    </source>
</reference>
<proteinExistence type="predicted"/>
<keyword evidence="2" id="KW-1185">Reference proteome</keyword>
<sequence length="72" mass="8176">MTHERKCCHFEHLHPRVSCNVADAKLQFSIYFLCTGGCEIDQVYGQVSLVSDNQLSENVSTDDVDRKQESRG</sequence>
<dbReference type="Proteomes" id="UP000011115">
    <property type="component" value="Unassembled WGS sequence"/>
</dbReference>
<reference evidence="1" key="2">
    <citation type="submission" date="2015-06" db="UniProtKB">
        <authorList>
            <consortium name="EnsemblPlants"/>
        </authorList>
    </citation>
    <scope>IDENTIFICATION</scope>
    <source>
        <strain evidence="1">DM1-3 516 R44</strain>
    </source>
</reference>
<organism evidence="1 2">
    <name type="scientific">Solanum tuberosum</name>
    <name type="common">Potato</name>
    <dbReference type="NCBI Taxonomy" id="4113"/>
    <lineage>
        <taxon>Eukaryota</taxon>
        <taxon>Viridiplantae</taxon>
        <taxon>Streptophyta</taxon>
        <taxon>Embryophyta</taxon>
        <taxon>Tracheophyta</taxon>
        <taxon>Spermatophyta</taxon>
        <taxon>Magnoliopsida</taxon>
        <taxon>eudicotyledons</taxon>
        <taxon>Gunneridae</taxon>
        <taxon>Pentapetalae</taxon>
        <taxon>asterids</taxon>
        <taxon>lamiids</taxon>
        <taxon>Solanales</taxon>
        <taxon>Solanaceae</taxon>
        <taxon>Solanoideae</taxon>
        <taxon>Solaneae</taxon>
        <taxon>Solanum</taxon>
    </lineage>
</organism>
<dbReference type="HOGENOM" id="CLU_2727180_0_0_1"/>
<accession>M1D7C4</accession>
<evidence type="ECO:0000313" key="1">
    <source>
        <dbReference type="EnsemblPlants" id="PGSC0003DMT400083916"/>
    </source>
</evidence>
<evidence type="ECO:0000313" key="2">
    <source>
        <dbReference type="Proteomes" id="UP000011115"/>
    </source>
</evidence>
<dbReference type="EnsemblPlants" id="PGSC0003DMT400083916">
    <property type="protein sequence ID" value="PGSC0003DMT400083916"/>
    <property type="gene ID" value="PGSC0003DMG402033653"/>
</dbReference>
<dbReference type="AlphaFoldDB" id="M1D7C4"/>
<protein>
    <submittedName>
        <fullName evidence="1">Uncharacterized protein</fullName>
    </submittedName>
</protein>
<dbReference type="PaxDb" id="4113-PGSC0003DMT400083916"/>
<dbReference type="Gramene" id="PGSC0003DMT400083916">
    <property type="protein sequence ID" value="PGSC0003DMT400083916"/>
    <property type="gene ID" value="PGSC0003DMG402033653"/>
</dbReference>
<dbReference type="InParanoid" id="M1D7C4"/>